<dbReference type="EMBL" id="UZAM01007159">
    <property type="protein sequence ID" value="VDO97119.1"/>
    <property type="molecule type" value="Genomic_DNA"/>
</dbReference>
<evidence type="ECO:0000313" key="2">
    <source>
        <dbReference type="Proteomes" id="UP000270296"/>
    </source>
</evidence>
<organism evidence="3">
    <name type="scientific">Soboliphyme baturini</name>
    <dbReference type="NCBI Taxonomy" id="241478"/>
    <lineage>
        <taxon>Eukaryota</taxon>
        <taxon>Metazoa</taxon>
        <taxon>Ecdysozoa</taxon>
        <taxon>Nematoda</taxon>
        <taxon>Enoplea</taxon>
        <taxon>Dorylaimia</taxon>
        <taxon>Dioctophymatida</taxon>
        <taxon>Dioctophymatoidea</taxon>
        <taxon>Soboliphymatidae</taxon>
        <taxon>Soboliphyme</taxon>
    </lineage>
</organism>
<dbReference type="WBParaSite" id="SBAD_0000238901-mRNA-1">
    <property type="protein sequence ID" value="SBAD_0000238901-mRNA-1"/>
    <property type="gene ID" value="SBAD_0000238901"/>
</dbReference>
<protein>
    <submittedName>
        <fullName evidence="3">Secreted protein</fullName>
    </submittedName>
</protein>
<reference evidence="3" key="1">
    <citation type="submission" date="2016-06" db="UniProtKB">
        <authorList>
            <consortium name="WormBaseParasite"/>
        </authorList>
    </citation>
    <scope>IDENTIFICATION</scope>
</reference>
<keyword evidence="2" id="KW-1185">Reference proteome</keyword>
<reference evidence="1 2" key="2">
    <citation type="submission" date="2018-11" db="EMBL/GenBank/DDBJ databases">
        <authorList>
            <consortium name="Pathogen Informatics"/>
        </authorList>
    </citation>
    <scope>NUCLEOTIDE SEQUENCE [LARGE SCALE GENOMIC DNA]</scope>
</reference>
<sequence length="114" mass="12349">MEVRFLFVCDCLKPWRGIVVAFHSTFAQPWHSSASASASTLRLGAARTETLIYSMPITGSVSALQLTVAASPSNSTRHGDRRVIASMAALVISAQPDYRIESTSAKFAFRPTES</sequence>
<dbReference type="Proteomes" id="UP000270296">
    <property type="component" value="Unassembled WGS sequence"/>
</dbReference>
<evidence type="ECO:0000313" key="3">
    <source>
        <dbReference type="WBParaSite" id="SBAD_0000238901-mRNA-1"/>
    </source>
</evidence>
<gene>
    <name evidence="1" type="ORF">SBAD_LOCUS2283</name>
</gene>
<dbReference type="AlphaFoldDB" id="A0A183IF89"/>
<proteinExistence type="predicted"/>
<accession>A0A183IF89</accession>
<name>A0A183IF89_9BILA</name>
<evidence type="ECO:0000313" key="1">
    <source>
        <dbReference type="EMBL" id="VDO97119.1"/>
    </source>
</evidence>